<keyword evidence="1" id="KW-1133">Transmembrane helix</keyword>
<dbReference type="SUPFAM" id="SSF51126">
    <property type="entry name" value="Pectin lyase-like"/>
    <property type="match status" value="1"/>
</dbReference>
<name>A0A1G2AT22_9BACT</name>
<evidence type="ECO:0000313" key="3">
    <source>
        <dbReference type="Proteomes" id="UP000177165"/>
    </source>
</evidence>
<dbReference type="Gene3D" id="2.160.20.10">
    <property type="entry name" value="Single-stranded right-handed beta-helix, Pectin lyase-like"/>
    <property type="match status" value="1"/>
</dbReference>
<gene>
    <name evidence="2" type="ORF">A3B74_02640</name>
</gene>
<dbReference type="Proteomes" id="UP000177165">
    <property type="component" value="Unassembled WGS sequence"/>
</dbReference>
<dbReference type="InterPro" id="IPR011050">
    <property type="entry name" value="Pectin_lyase_fold/virulence"/>
</dbReference>
<dbReference type="AlphaFoldDB" id="A0A1G2AT22"/>
<feature type="transmembrane region" description="Helical" evidence="1">
    <location>
        <begin position="12"/>
        <end position="32"/>
    </location>
</feature>
<reference evidence="2 3" key="1">
    <citation type="journal article" date="2016" name="Nat. Commun.">
        <title>Thousands of microbial genomes shed light on interconnected biogeochemical processes in an aquifer system.</title>
        <authorList>
            <person name="Anantharaman K."/>
            <person name="Brown C.T."/>
            <person name="Hug L.A."/>
            <person name="Sharon I."/>
            <person name="Castelle C.J."/>
            <person name="Probst A.J."/>
            <person name="Thomas B.C."/>
            <person name="Singh A."/>
            <person name="Wilkins M.J."/>
            <person name="Karaoz U."/>
            <person name="Brodie E.L."/>
            <person name="Williams K.H."/>
            <person name="Hubbard S.S."/>
            <person name="Banfield J.F."/>
        </authorList>
    </citation>
    <scope>NUCLEOTIDE SEQUENCE [LARGE SCALE GENOMIC DNA]</scope>
</reference>
<dbReference type="InterPro" id="IPR012334">
    <property type="entry name" value="Pectin_lyas_fold"/>
</dbReference>
<keyword evidence="1" id="KW-0472">Membrane</keyword>
<organism evidence="2 3">
    <name type="scientific">Candidatus Kerfeldbacteria bacterium RIFCSPHIGHO2_02_FULL_42_14</name>
    <dbReference type="NCBI Taxonomy" id="1798540"/>
    <lineage>
        <taxon>Bacteria</taxon>
        <taxon>Candidatus Kerfeldiibacteriota</taxon>
    </lineage>
</organism>
<keyword evidence="1" id="KW-0812">Transmembrane</keyword>
<dbReference type="STRING" id="1798540.A3B74_02640"/>
<proteinExistence type="predicted"/>
<accession>A0A1G2AT22</accession>
<sequence length="971" mass="107588">MNKHANGGIMQPDLTITHIVVIFFIFIALFTITQVYAHIIPDWQNDTFNNMRFTNRSSANNTQESHMQQGVAPALRTFYTLTNFSGQKPEQWKNYLYGATIVKSASSNVCALRGGTYQRCGTELAGRNHEFALRVSDFTGIRMIMKNTGAKVFENVRLTGYLDWHTQNGTGYVRTGIAPARDFNFTIPKLKPGVSTEVRIPWTAIQLEDGFVFDPSKDLLTGVAVGRSPYADLPLHIEQIQLYGPTNATVQYQRESHEGGFVVLKKASGAEYTFPKFDSADRWGEPFAGYQAKYGSEVLLTSGDTIWIHGIVPCGAIFRVNGTKDTPVTIQGATSDATLDGTFAKQKCQAGREGDLLTLEGEYFVVKNLRLRNAGSDFGYAENATAMNITDSKNVLIDRVEITNAGMGVRSSNNSDNLVFQNSRVVGSGYPGAGHYHNIYLRGSNHTVENVFSGYALGGQDLKVRACNTKVHASTFTFAKNFEIDYPDDENPAGCEHIFSGNTVIPDPEPVNSGQIFTFFSDGASLQHSGALYATNNTFIDVEEEGRNTPLFRVGTPPEGKKMLYLNNNMLGFRNLEFTGNTNPDRQGGEMKGSNNFMLPDAQGAIELLNSIIGTDPGLVRLGFEFTPSETSALRDAGNAASYLPTKQFGLPEAFERPSIGVIDIGAREYVPQQVSCTELWVCEEWNACQRDGSEQRTCADRNNCGTTRWRPVEQQSCTFVCAPQWECTPWGTCDRNGTQERTCYDVNECGDTNSMPPVSQSCTPACQGSVRIQNTPQNINSVIQSRLSSSYPDFGYDAPDNRINQTSFYNVLFPEVTNALPDDSEVTSAQLLLNFYQQYVNETLMIYPLLEFWGTDGSGHASMRLREGAYDAYNRTSSSSEQEAWRQFGGTIGERLLEVLVENPQRANTIEKQFNITALVRQWHEGASENFGIQLRAAGTQGFQDIFGANKFDNQSKNLGPQLLIEYQCR</sequence>
<evidence type="ECO:0000256" key="1">
    <source>
        <dbReference type="SAM" id="Phobius"/>
    </source>
</evidence>
<dbReference type="EMBL" id="MHKB01000008">
    <property type="protein sequence ID" value="OGY79646.1"/>
    <property type="molecule type" value="Genomic_DNA"/>
</dbReference>
<protein>
    <recommendedName>
        <fullName evidence="4">Right handed beta helix domain-containing protein</fullName>
    </recommendedName>
</protein>
<evidence type="ECO:0000313" key="2">
    <source>
        <dbReference type="EMBL" id="OGY79646.1"/>
    </source>
</evidence>
<comment type="caution">
    <text evidence="2">The sequence shown here is derived from an EMBL/GenBank/DDBJ whole genome shotgun (WGS) entry which is preliminary data.</text>
</comment>
<evidence type="ECO:0008006" key="4">
    <source>
        <dbReference type="Google" id="ProtNLM"/>
    </source>
</evidence>